<dbReference type="InterPro" id="IPR031649">
    <property type="entry name" value="GPHH_dom"/>
</dbReference>
<feature type="transmembrane region" description="Helical" evidence="16">
    <location>
        <begin position="1172"/>
        <end position="1198"/>
    </location>
</feature>
<dbReference type="Pfam" id="PF16905">
    <property type="entry name" value="GPHH"/>
    <property type="match status" value="1"/>
</dbReference>
<evidence type="ECO:0000259" key="19">
    <source>
        <dbReference type="Pfam" id="PF16905"/>
    </source>
</evidence>
<feature type="transmembrane region" description="Helical" evidence="16">
    <location>
        <begin position="650"/>
        <end position="668"/>
    </location>
</feature>
<feature type="domain" description="Ion transport" evidence="18">
    <location>
        <begin position="1054"/>
        <end position="1323"/>
    </location>
</feature>
<feature type="compositionally biased region" description="Polar residues" evidence="17">
    <location>
        <begin position="979"/>
        <end position="1003"/>
    </location>
</feature>
<dbReference type="InterPro" id="IPR043203">
    <property type="entry name" value="VGCC_Ca_Na"/>
</dbReference>
<accession>A0A8T0FC53</accession>
<dbReference type="GO" id="GO:0005248">
    <property type="term" value="F:voltage-gated sodium channel activity"/>
    <property type="evidence" value="ECO:0007669"/>
    <property type="project" value="InterPro"/>
</dbReference>
<organism evidence="20 21">
    <name type="scientific">Argiope bruennichi</name>
    <name type="common">Wasp spider</name>
    <name type="synonym">Aranea bruennichi</name>
    <dbReference type="NCBI Taxonomy" id="94029"/>
    <lineage>
        <taxon>Eukaryota</taxon>
        <taxon>Metazoa</taxon>
        <taxon>Ecdysozoa</taxon>
        <taxon>Arthropoda</taxon>
        <taxon>Chelicerata</taxon>
        <taxon>Arachnida</taxon>
        <taxon>Araneae</taxon>
        <taxon>Araneomorphae</taxon>
        <taxon>Entelegynae</taxon>
        <taxon>Araneoidea</taxon>
        <taxon>Araneidae</taxon>
        <taxon>Argiope</taxon>
    </lineage>
</organism>
<feature type="transmembrane region" description="Helical" evidence="16">
    <location>
        <begin position="758"/>
        <end position="787"/>
    </location>
</feature>
<keyword evidence="21" id="KW-1185">Reference proteome</keyword>
<comment type="caution">
    <text evidence="16">Lacks conserved residue(s) required for the propagation of feature annotation.</text>
</comment>
<comment type="similarity">
    <text evidence="16">Belongs to the sodium channel (TC 1.A.1.10) family.</text>
</comment>
<dbReference type="Gene3D" id="1.10.287.70">
    <property type="match status" value="4"/>
</dbReference>
<feature type="transmembrane region" description="Helical" evidence="16">
    <location>
        <begin position="247"/>
        <end position="269"/>
    </location>
</feature>
<dbReference type="Pfam" id="PF00520">
    <property type="entry name" value="Ion_trans"/>
    <property type="match status" value="4"/>
</dbReference>
<evidence type="ECO:0000256" key="10">
    <source>
        <dbReference type="ARBA" id="ARBA00023065"/>
    </source>
</evidence>
<dbReference type="PANTHER" id="PTHR10037">
    <property type="entry name" value="VOLTAGE-GATED CATION CHANNEL CALCIUM AND SODIUM"/>
    <property type="match status" value="1"/>
</dbReference>
<feature type="compositionally biased region" description="Low complexity" evidence="17">
    <location>
        <begin position="493"/>
        <end position="507"/>
    </location>
</feature>
<dbReference type="FunFam" id="1.20.120.350:FF:000058">
    <property type="entry name" value="Sodium channel protein"/>
    <property type="match status" value="1"/>
</dbReference>
<proteinExistence type="inferred from homology"/>
<dbReference type="EMBL" id="JABXBU010000015">
    <property type="protein sequence ID" value="KAF8787905.1"/>
    <property type="molecule type" value="Genomic_DNA"/>
</dbReference>
<gene>
    <name evidence="20" type="ORF">HNY73_009455</name>
</gene>
<dbReference type="CDD" id="cd13433">
    <property type="entry name" value="Na_channel_gate"/>
    <property type="match status" value="1"/>
</dbReference>
<feature type="transmembrane region" description="Helical" evidence="16">
    <location>
        <begin position="184"/>
        <end position="206"/>
    </location>
</feature>
<keyword evidence="15 16" id="KW-0407">Ion channel</keyword>
<evidence type="ECO:0000256" key="5">
    <source>
        <dbReference type="ARBA" id="ARBA00022692"/>
    </source>
</evidence>
<feature type="domain" description="Voltage-dependent L-type calcium channel IQ-associated" evidence="19">
    <location>
        <begin position="1637"/>
        <end position="1684"/>
    </location>
</feature>
<keyword evidence="8 16" id="KW-1133">Transmembrane helix</keyword>
<dbReference type="FunFam" id="1.20.120.350:FF:000068">
    <property type="entry name" value="Sodium channel protein"/>
    <property type="match status" value="1"/>
</dbReference>
<evidence type="ECO:0000256" key="3">
    <source>
        <dbReference type="ARBA" id="ARBA00022461"/>
    </source>
</evidence>
<evidence type="ECO:0000256" key="13">
    <source>
        <dbReference type="ARBA" id="ARBA00023180"/>
    </source>
</evidence>
<feature type="transmembrane region" description="Helical" evidence="16">
    <location>
        <begin position="1059"/>
        <end position="1079"/>
    </location>
</feature>
<evidence type="ECO:0000256" key="14">
    <source>
        <dbReference type="ARBA" id="ARBA00023201"/>
    </source>
</evidence>
<feature type="transmembrane region" description="Helical" evidence="16">
    <location>
        <begin position="124"/>
        <end position="145"/>
    </location>
</feature>
<evidence type="ECO:0000256" key="17">
    <source>
        <dbReference type="SAM" id="MobiDB-lite"/>
    </source>
</evidence>
<comment type="subcellular location">
    <subcellularLocation>
        <location evidence="1 16">Cell membrane</location>
        <topology evidence="1 16">Multi-pass membrane protein</topology>
    </subcellularLocation>
</comment>
<evidence type="ECO:0000313" key="21">
    <source>
        <dbReference type="Proteomes" id="UP000807504"/>
    </source>
</evidence>
<feature type="transmembrane region" description="Helical" evidence="16">
    <location>
        <begin position="1592"/>
        <end position="1616"/>
    </location>
</feature>
<name>A0A8T0FC53_ARGBR</name>
<protein>
    <recommendedName>
        <fullName evidence="16">Sodium channel protein</fullName>
    </recommendedName>
</protein>
<dbReference type="InterPro" id="IPR044564">
    <property type="entry name" value="Na_chnl_inactivation_gate"/>
</dbReference>
<keyword evidence="14 16" id="KW-0739">Sodium transport</keyword>
<feature type="region of interest" description="Disordered" evidence="17">
    <location>
        <begin position="956"/>
        <end position="1011"/>
    </location>
</feature>
<reference evidence="20" key="1">
    <citation type="journal article" date="2020" name="bioRxiv">
        <title>Chromosome-level reference genome of the European wasp spider Argiope bruennichi: a resource for studies on range expansion and evolutionary adaptation.</title>
        <authorList>
            <person name="Sheffer M.M."/>
            <person name="Hoppe A."/>
            <person name="Krehenwinkel H."/>
            <person name="Uhl G."/>
            <person name="Kuss A.W."/>
            <person name="Jensen L."/>
            <person name="Jensen C."/>
            <person name="Gillespie R.G."/>
            <person name="Hoff K.J."/>
            <person name="Prost S."/>
        </authorList>
    </citation>
    <scope>NUCLEOTIDE SEQUENCE</scope>
</reference>
<evidence type="ECO:0000256" key="2">
    <source>
        <dbReference type="ARBA" id="ARBA00022448"/>
    </source>
</evidence>
<feature type="compositionally biased region" description="Low complexity" evidence="17">
    <location>
        <begin position="967"/>
        <end position="978"/>
    </location>
</feature>
<feature type="compositionally biased region" description="Acidic residues" evidence="17">
    <location>
        <begin position="536"/>
        <end position="545"/>
    </location>
</feature>
<dbReference type="GO" id="GO:0019228">
    <property type="term" value="P:neuronal action potential"/>
    <property type="evidence" value="ECO:0007669"/>
    <property type="project" value="TreeGrafter"/>
</dbReference>
<feature type="domain" description="Ion transport" evidence="18">
    <location>
        <begin position="649"/>
        <end position="881"/>
    </location>
</feature>
<feature type="domain" description="Ion transport" evidence="18">
    <location>
        <begin position="122"/>
        <end position="442"/>
    </location>
</feature>
<feature type="transmembrane region" description="Helical" evidence="16">
    <location>
        <begin position="1091"/>
        <end position="1114"/>
    </location>
</feature>
<dbReference type="GO" id="GO:0001518">
    <property type="term" value="C:voltage-gated sodium channel complex"/>
    <property type="evidence" value="ECO:0007669"/>
    <property type="project" value="UniProtKB-UniRule"/>
</dbReference>
<keyword evidence="10 16" id="KW-0406">Ion transport</keyword>
<evidence type="ECO:0000259" key="18">
    <source>
        <dbReference type="Pfam" id="PF00520"/>
    </source>
</evidence>
<dbReference type="SUPFAM" id="SSF81324">
    <property type="entry name" value="Voltage-gated potassium channels"/>
    <property type="match status" value="4"/>
</dbReference>
<evidence type="ECO:0000256" key="6">
    <source>
        <dbReference type="ARBA" id="ARBA00022737"/>
    </source>
</evidence>
<dbReference type="GO" id="GO:0086010">
    <property type="term" value="P:membrane depolarization during action potential"/>
    <property type="evidence" value="ECO:0007669"/>
    <property type="project" value="TreeGrafter"/>
</dbReference>
<keyword evidence="5 16" id="KW-0812">Transmembrane</keyword>
<keyword evidence="7 16" id="KW-0851">Voltage-gated channel</keyword>
<keyword evidence="6" id="KW-0677">Repeat</keyword>
<dbReference type="Proteomes" id="UP000807504">
    <property type="component" value="Unassembled WGS sequence"/>
</dbReference>
<keyword evidence="3 16" id="KW-0894">Sodium channel</keyword>
<dbReference type="FunFam" id="1.20.120.350:FF:000059">
    <property type="entry name" value="Sodium channel protein"/>
    <property type="match status" value="1"/>
</dbReference>
<feature type="transmembrane region" description="Helical" evidence="16">
    <location>
        <begin position="1290"/>
        <end position="1314"/>
    </location>
</feature>
<feature type="region of interest" description="Disordered" evidence="17">
    <location>
        <begin position="481"/>
        <end position="517"/>
    </location>
</feature>
<feature type="transmembrane region" description="Helical" evidence="16">
    <location>
        <begin position="714"/>
        <end position="738"/>
    </location>
</feature>
<dbReference type="Gene3D" id="1.10.238.10">
    <property type="entry name" value="EF-hand"/>
    <property type="match status" value="1"/>
</dbReference>
<dbReference type="InterPro" id="IPR027359">
    <property type="entry name" value="Volt_channel_dom_sf"/>
</dbReference>
<dbReference type="Gene3D" id="1.20.120.350">
    <property type="entry name" value="Voltage-gated potassium channels. Chain C"/>
    <property type="match status" value="4"/>
</dbReference>
<evidence type="ECO:0000256" key="4">
    <source>
        <dbReference type="ARBA" id="ARBA00022475"/>
    </source>
</evidence>
<dbReference type="PANTHER" id="PTHR10037:SF62">
    <property type="entry name" value="SODIUM CHANNEL PROTEIN 60E"/>
    <property type="match status" value="1"/>
</dbReference>
<keyword evidence="12" id="KW-1015">Disulfide bond</keyword>
<dbReference type="PRINTS" id="PR00170">
    <property type="entry name" value="NACHANNEL"/>
</dbReference>
<evidence type="ECO:0000256" key="12">
    <source>
        <dbReference type="ARBA" id="ARBA00023157"/>
    </source>
</evidence>
<evidence type="ECO:0000256" key="15">
    <source>
        <dbReference type="ARBA" id="ARBA00023303"/>
    </source>
</evidence>
<dbReference type="InterPro" id="IPR001696">
    <property type="entry name" value="Na_channel_asu"/>
</dbReference>
<comment type="caution">
    <text evidence="20">The sequence shown here is derived from an EMBL/GenBank/DDBJ whole genome shotgun (WGS) entry which is preliminary data.</text>
</comment>
<keyword evidence="13" id="KW-0325">Glycoprotein</keyword>
<evidence type="ECO:0000313" key="20">
    <source>
        <dbReference type="EMBL" id="KAF8787905.1"/>
    </source>
</evidence>
<feature type="transmembrane region" description="Helical" evidence="16">
    <location>
        <begin position="151"/>
        <end position="172"/>
    </location>
</feature>
<feature type="transmembrane region" description="Helical" evidence="16">
    <location>
        <begin position="1402"/>
        <end position="1423"/>
    </location>
</feature>
<keyword evidence="9 16" id="KW-0915">Sodium</keyword>
<evidence type="ECO:0000256" key="11">
    <source>
        <dbReference type="ARBA" id="ARBA00023136"/>
    </source>
</evidence>
<feature type="region of interest" description="Disordered" evidence="17">
    <location>
        <begin position="536"/>
        <end position="564"/>
    </location>
</feature>
<evidence type="ECO:0000256" key="9">
    <source>
        <dbReference type="ARBA" id="ARBA00023053"/>
    </source>
</evidence>
<dbReference type="GO" id="GO:0022843">
    <property type="term" value="F:voltage-gated monoatomic cation channel activity"/>
    <property type="evidence" value="ECO:0007669"/>
    <property type="project" value="UniProtKB-ARBA"/>
</dbReference>
<feature type="transmembrane region" description="Helical" evidence="16">
    <location>
        <begin position="1435"/>
        <end position="1454"/>
    </location>
</feature>
<dbReference type="InterPro" id="IPR005821">
    <property type="entry name" value="Ion_trans_dom"/>
</dbReference>
<keyword evidence="2 16" id="KW-0813">Transport</keyword>
<evidence type="ECO:0000256" key="7">
    <source>
        <dbReference type="ARBA" id="ARBA00022882"/>
    </source>
</evidence>
<keyword evidence="11 16" id="KW-0472">Membrane</keyword>
<evidence type="ECO:0000256" key="8">
    <source>
        <dbReference type="ARBA" id="ARBA00022989"/>
    </source>
</evidence>
<feature type="transmembrane region" description="Helical" evidence="16">
    <location>
        <begin position="411"/>
        <end position="437"/>
    </location>
</feature>
<keyword evidence="4" id="KW-1003">Cell membrane</keyword>
<feature type="transmembrane region" description="Helical" evidence="16">
    <location>
        <begin position="1492"/>
        <end position="1525"/>
    </location>
</feature>
<evidence type="ECO:0000256" key="1">
    <source>
        <dbReference type="ARBA" id="ARBA00004651"/>
    </source>
</evidence>
<reference evidence="20" key="2">
    <citation type="submission" date="2020-06" db="EMBL/GenBank/DDBJ databases">
        <authorList>
            <person name="Sheffer M."/>
        </authorList>
    </citation>
    <scope>NUCLEOTIDE SEQUENCE</scope>
</reference>
<evidence type="ECO:0000256" key="16">
    <source>
        <dbReference type="RuleBase" id="RU361132"/>
    </source>
</evidence>
<feature type="transmembrane region" description="Helical" evidence="16">
    <location>
        <begin position="1378"/>
        <end position="1396"/>
    </location>
</feature>
<feature type="domain" description="Ion transport" evidence="18">
    <location>
        <begin position="1374"/>
        <end position="1626"/>
    </location>
</feature>
<sequence length="1773" mass="203327">MEEGTWSAGSLRLVPYTRESLARQENRCRSAEARREEHGFRRERATNLPERECVCIAPDLLPAKIFYTPLEDIGQFGLDKTFCVIAKRSSSYYLYRYSAEDSLFLFSPWSIVRRFAIRISCHRYFELVVMTTILLNCVFLALSQPIEETEYVFLVIYTIEMIIKVIAKGFILNKYSYLRNPWNWLDFIVVLSGYITLCLQAFGMAIGNLSGLRTFRVLRALKTVSITPGLKTIVNAMLHSLGMLAEVMTLTVFCLMVFALLALQLYVGLLRHKCVLNFPYQQNFSHRAYVLHVHNKSSWLLYVGLLRHKCVLNFPYQQNFSHRAYVLHVHNKSSWLVDNDGQPAVCGNKTGSRRCPEGYTCLPGIGENPNYGYTNFDSYGWSILTTFQLITLDFWEDVYNKINATTGPTSVFFFMLVVFFGSFYLINLTLAVVAIAYEEEAATTLREQDKIKRLRVSFPSRLYSTLIALKAQTRMFRPTFSRRSRQPQRWCSPRRGAGLPAPARAAPPRIPIPRSDCVSAPRNHFRNRIVIPGETLFEEEEDEEGQQTRSPRRAHSSSLGETPDIVISAGGQLPIVGRVMRNHATRLPKNTVQAFEENLRSPPSDLSLAVTWRSIHCGYFYRRCQSLFRATLRGFMQLRHYLAVIVNDPLFDMMITVCILLNTAFLSIEHYGMSAKTERILKLGNLVFTVIFCLEAVVKVVALGREYFRSNWNLFDLVVVVVSLADLSFETVGGLSVLRTFRLLRVVKLAQAWTTMRLLLTIIASTLGAVGNMTLVLAVIIYIFAILGVQLFSDIYTPENFAPDPVPRWNFTDFWHSLLMMFRILCGEWVQPLWDCMRVSGEKYHVCIVLFLVALTMGNFLVLNLFLAMLLNSFNTQELQKKGEDHEKTSTNSKFWKGFNRIRGVIRRNNVGSEEPFAQSVTPLFQKRRWTEPGISVRQPSPRRVSDLSQRIYDTLQQSRDSPGRLSSFSSTRTVISSNKQTSENRTNSTVDGMETQNNSKDSSPVKGQDDENCVKEPPDCFPTCMYRCIDMEGRPFYKYWMRSRKFVLIVVDHRAFEWTVLVLIFSSSVILCFEDIFLPDKPGLMTVLWYFNLFFTACFVLEVILKWMAYGFVIYFSSLWTTLDFIIVCVSVVSVVAESSSGNGLYALRAFRTLRALRPLRAISRWEGMKIVVNALMSAIPSIFNVLLVCLVFWLIFSIMGVQFFGGKFYRCVDQIGTTLPVQITPDVGQCLTLNYSWINRDINFDNVGNAYLALFQVATFEGWMEVMEYAVDTTEIGHQPYAEANFPAYIYFVTFIICGSFFTLNLFIGVIIDNFNMLKKKYEGGIVEVFLTESQRAYYTAMLKLGRRKPQRIVTRPQNRYLRICYDLSMSRRFEMVVFIFIILNMVAMTVEHYQQPEQVTFILNMLNIVFTALFCTEAVIKIIGLRQYYFTFPWNVFDLVVIIMSVISIIFEEALQHLVISPTLLRVIRLVRIGRILRLIKAAKGIRKLLFALVISLPALFNIGALLFLITFVYAIIGMFLFGHVRLQDSRSGTSGLSEMVNFQTFANSMILLFRLTTSAGWNDILDSLMIQPPDCDPNLGDCGHPTLAIIYLVTYIIINFMVIINMYIAVILENLSQASKEETGISEDDIEMFYVCWSQYDPNATQFIHHSQLSDFVASLDPPLGIEKPNEPALVAMNIPIATGDRIHCLDILHSLVNLVLGDVEDTEEFRTVQRQVDQRFRKSFPTRNLVEIISTTHKRKQQDNAAKVIQRTYKKHRNRLMNNTENES</sequence>
<feature type="transmembrane region" description="Helical" evidence="16">
    <location>
        <begin position="680"/>
        <end position="702"/>
    </location>
</feature>
<dbReference type="FunFam" id="1.10.287.70:FF:000001">
    <property type="entry name" value="Sodium channel protein"/>
    <property type="match status" value="1"/>
</dbReference>
<feature type="transmembrane region" description="Helical" evidence="16">
    <location>
        <begin position="846"/>
        <end position="871"/>
    </location>
</feature>
<comment type="function">
    <text evidence="16">Mediates the voltage-dependent sodium ion permeability of excitable membranes. Assuming opened or closed conformations in response to the voltage difference across the membrane, the protein forms a sodium-selective channel through which Na(+) ions may pass in accordance with their electrochemical gradient.</text>
</comment>